<proteinExistence type="predicted"/>
<dbReference type="GeneID" id="75691077"/>
<gene>
    <name evidence="1" type="primary">gp_20485</name>
</gene>
<name>A0AAE7RWF5_9CAUD</name>
<dbReference type="EMBL" id="MZ130484">
    <property type="protein sequence ID" value="QWM89940.1"/>
    <property type="molecule type" value="Genomic_DNA"/>
</dbReference>
<reference evidence="1 2" key="1">
    <citation type="submission" date="2021-04" db="EMBL/GenBank/DDBJ databases">
        <authorList>
            <person name="Shkoporov A.N."/>
            <person name="Stockdale S.R."/>
            <person name="Guerin E."/>
            <person name="Ross R.P."/>
            <person name="Hill C."/>
        </authorList>
    </citation>
    <scope>NUCLEOTIDE SEQUENCE [LARGE SCALE GENOMIC DNA]</scope>
    <source>
        <strain evidence="2">cr54_1</strain>
    </source>
</reference>
<keyword evidence="1" id="KW-0378">Hydrolase</keyword>
<accession>A0AAE7RWF5</accession>
<keyword evidence="2" id="KW-1185">Reference proteome</keyword>
<evidence type="ECO:0000313" key="1">
    <source>
        <dbReference type="EMBL" id="QWM89940.1"/>
    </source>
</evidence>
<evidence type="ECO:0000313" key="2">
    <source>
        <dbReference type="Proteomes" id="UP000827440"/>
    </source>
</evidence>
<keyword evidence="1" id="KW-0347">Helicase</keyword>
<sequence length="333" mass="38817">MIQIAPKYKQTKLFFDEPTHKYTDSCGNSYKSVTTLIHDYVPKFETDYWARYKAKELGTSAKLIKKEWDTIRDNACDMGNVYHNNFEDGIRKNSKFFNAIKYLNKSASTQMTTVADLDVIDDHVKLLDVDEFIDHTENKYPEIYEVFKYYTDRGYKIYSEIGAFLPDYLISGTIDILPIREDGFVILDWKTNRTGLRFEAGYYRKDKTVRPNQETNEWVSKPDDTMLPPLGHLSNCNGNTYSLQLNIYSRMVSLITGLPCRGLALCHIEIPFVLNQYGRPQRFGDGFHIDTTKQESAKWYKINRMDNEVNAIFHSRYQSIHGTQKKQLNLFAS</sequence>
<dbReference type="Proteomes" id="UP000827440">
    <property type="component" value="Segment"/>
</dbReference>
<organism evidence="1 2">
    <name type="scientific">uncultured phage cr54_1</name>
    <dbReference type="NCBI Taxonomy" id="2986398"/>
    <lineage>
        <taxon>Viruses</taxon>
        <taxon>Duplodnaviria</taxon>
        <taxon>Heunggongvirae</taxon>
        <taxon>Uroviricota</taxon>
        <taxon>Caudoviricetes</taxon>
        <taxon>Crassvirales</taxon>
        <taxon>Intestiviridae</taxon>
        <taxon>Churivirinae</taxon>
        <taxon>Jahgtovirus</taxon>
        <taxon>Jahgtovirus intestinalis</taxon>
    </lineage>
</organism>
<dbReference type="InterPro" id="IPR011604">
    <property type="entry name" value="PDDEXK-like_dom_sf"/>
</dbReference>
<dbReference type="RefSeq" id="YP_010359512.1">
    <property type="nucleotide sequence ID" value="NC_062774.1"/>
</dbReference>
<dbReference type="KEGG" id="vg:75691077"/>
<dbReference type="GO" id="GO:0004386">
    <property type="term" value="F:helicase activity"/>
    <property type="evidence" value="ECO:0007669"/>
    <property type="project" value="UniProtKB-KW"/>
</dbReference>
<keyword evidence="1" id="KW-0067">ATP-binding</keyword>
<protein>
    <submittedName>
        <fullName evidence="1">DNA replication ATP-dependent helicase</fullName>
    </submittedName>
</protein>
<keyword evidence="1" id="KW-0547">Nucleotide-binding</keyword>
<dbReference type="Gene3D" id="3.90.320.10">
    <property type="match status" value="1"/>
</dbReference>